<evidence type="ECO:0000313" key="1">
    <source>
        <dbReference type="EMBL" id="CCG87921.1"/>
    </source>
</evidence>
<keyword evidence="2" id="KW-1185">Reference proteome</keyword>
<protein>
    <submittedName>
        <fullName evidence="1">Uncharacterized protein</fullName>
    </submittedName>
</protein>
<name>V5ZA61_9GAMM</name>
<proteinExistence type="predicted"/>
<reference evidence="1 2" key="1">
    <citation type="journal article" date="2013" name="Syst. Appl. Microbiol.">
        <title>Phylogenetic position and virulence apparatus of the pear flower necrosis pathogen Erwinia piriflorinigrans CFBP 5888T as assessed by comparative genomics.</title>
        <authorList>
            <person name="Smits T.H."/>
            <person name="Rezzonico F."/>
            <person name="Lopez M.M."/>
            <person name="Blom J."/>
            <person name="Goesmann A."/>
            <person name="Frey J.E."/>
            <person name="Duffy B."/>
        </authorList>
    </citation>
    <scope>NUCLEOTIDE SEQUENCE [LARGE SCALE GENOMIC DNA]</scope>
    <source>
        <strain evidence="2">CFBP5888</strain>
    </source>
</reference>
<accession>V5ZA61</accession>
<evidence type="ECO:0000313" key="2">
    <source>
        <dbReference type="Proteomes" id="UP000018217"/>
    </source>
</evidence>
<organism evidence="1 2">
    <name type="scientific">Erwinia piriflorinigrans CFBP 5888</name>
    <dbReference type="NCBI Taxonomy" id="1161919"/>
    <lineage>
        <taxon>Bacteria</taxon>
        <taxon>Pseudomonadati</taxon>
        <taxon>Pseudomonadota</taxon>
        <taxon>Gammaproteobacteria</taxon>
        <taxon>Enterobacterales</taxon>
        <taxon>Erwiniaceae</taxon>
        <taxon>Erwinia</taxon>
    </lineage>
</organism>
<comment type="caution">
    <text evidence="1">The sequence shown here is derived from an EMBL/GenBank/DDBJ whole genome shotgun (WGS) entry which is preliminary data.</text>
</comment>
<dbReference type="Proteomes" id="UP000018217">
    <property type="component" value="Unassembled WGS sequence"/>
</dbReference>
<gene>
    <name evidence="1" type="ORF">EPIR_2558</name>
</gene>
<dbReference type="EMBL" id="CAHS01000015">
    <property type="protein sequence ID" value="CCG87921.1"/>
    <property type="molecule type" value="Genomic_DNA"/>
</dbReference>
<sequence length="36" mass="4134">MKRRGWCQRQISNLRAIAEKAVKAVNKALFSCLFPV</sequence>
<dbReference type="AlphaFoldDB" id="V5ZA61"/>